<reference evidence="21" key="1">
    <citation type="journal article" date="2001" name="Genome Res.">
        <title>Sequence evaluation of four pooled-tissue normalized bovine cDNA libraries and construction of a gene index for cattle.</title>
        <authorList>
            <person name="Smith T.P."/>
            <person name="Grosse W.M."/>
            <person name="Freking B.A."/>
            <person name="Roberts A.J."/>
            <person name="Stone R.T."/>
            <person name="Casas E."/>
            <person name="Wray J.E."/>
            <person name="White J."/>
            <person name="Cho J."/>
            <person name="Fahrenkrug S.C."/>
            <person name="Bennett G.L."/>
            <person name="Heaton M.P."/>
            <person name="Laegreid W.W."/>
            <person name="Rohrer G.A."/>
            <person name="Chitko-McKown C.G."/>
            <person name="Pertea G."/>
            <person name="Holt I."/>
            <person name="Karamycheva S."/>
            <person name="Liang F."/>
            <person name="Quackenbush J."/>
            <person name="Keele J.W."/>
        </authorList>
    </citation>
    <scope>NUCLEOTIDE SEQUENCE</scope>
    <source>
        <tissue evidence="21">Pooled</tissue>
    </source>
</reference>
<comment type="subcellular location">
    <subcellularLocation>
        <location evidence="1">Late endosome membrane</location>
        <topology evidence="1">Multi-pass membrane protein</topology>
    </subcellularLocation>
    <subcellularLocation>
        <location evidence="2">Lysosome membrane</location>
        <topology evidence="2">Multi-pass membrane protein</topology>
    </subcellularLocation>
</comment>
<keyword evidence="12" id="KW-0472">Membrane</keyword>
<reference evidence="21" key="3">
    <citation type="submission" date="2006-07" db="EMBL/GenBank/DDBJ databases">
        <title>Sequencing and analysis of Bos taurus full-length insert cDNA clones.</title>
        <authorList>
            <person name="Harhay G.P."/>
            <person name="Sonstegard T.S."/>
            <person name="Van Tassell C.P."/>
            <person name="Clawson M.L."/>
            <person name="Heaton M.P."/>
            <person name="Keele J.W."/>
            <person name="Snelling W.M."/>
            <person name="Weidmann R.T."/>
            <person name="Smith T.P.L."/>
        </authorList>
    </citation>
    <scope>NUCLEOTIDE SEQUENCE</scope>
    <source>
        <tissue evidence="21">Pooled</tissue>
    </source>
</reference>
<comment type="catalytic activity">
    <reaction evidence="19">
        <text>Mn(2+)(in) + H(+)(out) = Mn(2+)(out) + H(+)(in)</text>
        <dbReference type="Rhea" id="RHEA:73063"/>
        <dbReference type="ChEBI" id="CHEBI:15378"/>
        <dbReference type="ChEBI" id="CHEBI:29035"/>
    </reaction>
</comment>
<evidence type="ECO:0000256" key="3">
    <source>
        <dbReference type="ARBA" id="ARBA00006670"/>
    </source>
</evidence>
<evidence type="ECO:0000256" key="20">
    <source>
        <dbReference type="SAM" id="MobiDB-lite"/>
    </source>
</evidence>
<keyword evidence="7" id="KW-0812">Transmembrane</keyword>
<comment type="function">
    <text evidence="17">Macrophage-specific antiporter that fluxes metal ions in either direction against a proton gradient. Localized to late endosomal lysosomal membranes, delivers bivalent cations from the cytosol into these acidic compartments where they may directly affect antimicrobial activity. Involved in iron metabolism and host natural resistance to infection with intracellular parasites. Pathogen resistance involves sequestration of Fe(2+) and Mn(2+), cofactors of both prokaryotic and eukaryotic catalases and superoxide dismutases, not only to protect the macrophage against its own generation of reactive oxygen species, but to deny the cations to the pathogen for synthesis of its protective enzymes.</text>
</comment>
<keyword evidence="14" id="KW-0458">Lysosome</keyword>
<dbReference type="AlphaFoldDB" id="Q0V8H1"/>
<evidence type="ECO:0000256" key="16">
    <source>
        <dbReference type="ARBA" id="ARBA00035584"/>
    </source>
</evidence>
<keyword evidence="5" id="KW-0813">Transport</keyword>
<dbReference type="GO" id="GO:0031902">
    <property type="term" value="C:late endosome membrane"/>
    <property type="evidence" value="ECO:0007669"/>
    <property type="project" value="UniProtKB-SubCell"/>
</dbReference>
<evidence type="ECO:0000256" key="19">
    <source>
        <dbReference type="ARBA" id="ARBA00048522"/>
    </source>
</evidence>
<dbReference type="GO" id="GO:0006826">
    <property type="term" value="P:iron ion transport"/>
    <property type="evidence" value="ECO:0007669"/>
    <property type="project" value="UniProtKB-KW"/>
</dbReference>
<evidence type="ECO:0000313" key="21">
    <source>
        <dbReference type="EMBL" id="ABG67086.1"/>
    </source>
</evidence>
<evidence type="ECO:0000256" key="5">
    <source>
        <dbReference type="ARBA" id="ARBA00022448"/>
    </source>
</evidence>
<keyword evidence="10" id="KW-0408">Iron</keyword>
<dbReference type="GO" id="GO:0046873">
    <property type="term" value="F:metal ion transmembrane transporter activity"/>
    <property type="evidence" value="ECO:0007669"/>
    <property type="project" value="InterPro"/>
</dbReference>
<dbReference type="EMBL" id="BT026247">
    <property type="protein sequence ID" value="ABG67086.1"/>
    <property type="molecule type" value="mRNA"/>
</dbReference>
<dbReference type="GO" id="GO:0005765">
    <property type="term" value="C:lysosomal membrane"/>
    <property type="evidence" value="ECO:0007669"/>
    <property type="project" value="UniProtKB-SubCell"/>
</dbReference>
<evidence type="ECO:0000256" key="12">
    <source>
        <dbReference type="ARBA" id="ARBA00023136"/>
    </source>
</evidence>
<keyword evidence="6" id="KW-0410">Iron transport</keyword>
<evidence type="ECO:0000256" key="6">
    <source>
        <dbReference type="ARBA" id="ARBA00022496"/>
    </source>
</evidence>
<feature type="region of interest" description="Disordered" evidence="20">
    <location>
        <begin position="1"/>
        <end position="62"/>
    </location>
</feature>
<evidence type="ECO:0000256" key="8">
    <source>
        <dbReference type="ARBA" id="ARBA00022753"/>
    </source>
</evidence>
<evidence type="ECO:0000256" key="13">
    <source>
        <dbReference type="ARBA" id="ARBA00023180"/>
    </source>
</evidence>
<evidence type="ECO:0000256" key="7">
    <source>
        <dbReference type="ARBA" id="ARBA00022692"/>
    </source>
</evidence>
<evidence type="ECO:0000256" key="2">
    <source>
        <dbReference type="ARBA" id="ARBA00004155"/>
    </source>
</evidence>
<keyword evidence="8" id="KW-0967">Endosome</keyword>
<dbReference type="OrthoDB" id="409173at2759"/>
<keyword evidence="9" id="KW-1133">Transmembrane helix</keyword>
<dbReference type="PANTHER" id="PTHR11706:SF52">
    <property type="entry name" value="NATURAL RESISTANCE-ASSOCIATED MACROPHAGE PROTEIN 1"/>
    <property type="match status" value="1"/>
</dbReference>
<evidence type="ECO:0000256" key="10">
    <source>
        <dbReference type="ARBA" id="ARBA00023004"/>
    </source>
</evidence>
<evidence type="ECO:0000256" key="17">
    <source>
        <dbReference type="ARBA" id="ARBA00035618"/>
    </source>
</evidence>
<accession>Q0V8H1</accession>
<evidence type="ECO:0000256" key="15">
    <source>
        <dbReference type="ARBA" id="ARBA00032337"/>
    </source>
</evidence>
<reference evidence="21" key="2">
    <citation type="journal article" date="2005" name="BMC Genomics">
        <title>Characterization of 954 bovine full-CDS cDNA sequences.</title>
        <authorList>
            <person name="Harhay G.P."/>
            <person name="Sonstegard T.S."/>
            <person name="Keele J.W."/>
            <person name="Heaton M.P."/>
            <person name="Clawson M.L."/>
            <person name="Snelling W.M."/>
            <person name="Wiedmann R.T."/>
            <person name="Van Tassell C.P."/>
            <person name="Smith T.P."/>
        </authorList>
    </citation>
    <scope>NUCLEOTIDE SEQUENCE</scope>
    <source>
        <tissue evidence="21">Pooled</tissue>
    </source>
</reference>
<comment type="catalytic activity">
    <reaction evidence="16">
        <text>Fe(2+)(in) + H(+)(out) = Fe(2+)(out) + H(+)(in)</text>
        <dbReference type="Rhea" id="RHEA:29439"/>
        <dbReference type="ChEBI" id="CHEBI:15378"/>
        <dbReference type="ChEBI" id="CHEBI:29033"/>
    </reaction>
</comment>
<comment type="similarity">
    <text evidence="3">Belongs to the NRAMP family.</text>
</comment>
<sequence>MPVRGCPARQPLAQRVPEPAVLMSGDTGPPKQGGTRYGSISSPPSPEPQQAPPGGTYLSEKIPIPDTESGAFSLRKLWAFTGPGFLMSIAFLDPGNIESDLQAGAVAGFKVMESGHHGEGGDQAKWVETPSFATTPQSGLPGQCCWEQVLSSNGPERGLQGSRARMWGVGGIVFQLCLPRPLPSECPRLEGPSNSGVIRN</sequence>
<organism evidence="21">
    <name type="scientific">Bos taurus</name>
    <name type="common">Bovine</name>
    <dbReference type="NCBI Taxonomy" id="9913"/>
    <lineage>
        <taxon>Eukaryota</taxon>
        <taxon>Metazoa</taxon>
        <taxon>Chordata</taxon>
        <taxon>Craniata</taxon>
        <taxon>Vertebrata</taxon>
        <taxon>Euteleostomi</taxon>
        <taxon>Mammalia</taxon>
        <taxon>Eutheria</taxon>
        <taxon>Laurasiatheria</taxon>
        <taxon>Artiodactyla</taxon>
        <taxon>Ruminantia</taxon>
        <taxon>Pecora</taxon>
        <taxon>Bovidae</taxon>
        <taxon>Bovinae</taxon>
        <taxon>Bos</taxon>
    </lineage>
</organism>
<evidence type="ECO:0000256" key="11">
    <source>
        <dbReference type="ARBA" id="ARBA00023065"/>
    </source>
</evidence>
<keyword evidence="11" id="KW-0406">Ion transport</keyword>
<dbReference type="PANTHER" id="PTHR11706">
    <property type="entry name" value="SOLUTE CARRIER PROTEIN FAMILY 11 MEMBER"/>
    <property type="match status" value="1"/>
</dbReference>
<protein>
    <recommendedName>
        <fullName evidence="4">Natural resistance-associated macrophage protein 1</fullName>
    </recommendedName>
    <alternativeName>
        <fullName evidence="15">Solute carrier family 11 member 1</fullName>
    </alternativeName>
</protein>
<keyword evidence="13" id="KW-0325">Glycoprotein</keyword>
<evidence type="ECO:0000256" key="14">
    <source>
        <dbReference type="ARBA" id="ARBA00023228"/>
    </source>
</evidence>
<evidence type="ECO:0000256" key="4">
    <source>
        <dbReference type="ARBA" id="ARBA00015099"/>
    </source>
</evidence>
<gene>
    <name evidence="21" type="primary">SLC11A1</name>
</gene>
<comment type="catalytic activity">
    <reaction evidence="18">
        <text>Zn(2+)(in) + H(+)(out) = Zn(2+)(out) + H(+)(in)</text>
        <dbReference type="Rhea" id="RHEA:28839"/>
        <dbReference type="ChEBI" id="CHEBI:15378"/>
        <dbReference type="ChEBI" id="CHEBI:29105"/>
    </reaction>
</comment>
<evidence type="ECO:0000256" key="18">
    <source>
        <dbReference type="ARBA" id="ARBA00047695"/>
    </source>
</evidence>
<proteinExistence type="evidence at transcript level"/>
<name>Q0V8H1_BOVIN</name>
<evidence type="ECO:0000256" key="9">
    <source>
        <dbReference type="ARBA" id="ARBA00022989"/>
    </source>
</evidence>
<dbReference type="InterPro" id="IPR001046">
    <property type="entry name" value="NRAMP_fam"/>
</dbReference>
<evidence type="ECO:0000256" key="1">
    <source>
        <dbReference type="ARBA" id="ARBA00004107"/>
    </source>
</evidence>